<accession>A0A3M6UNA4</accession>
<evidence type="ECO:0000313" key="2">
    <source>
        <dbReference type="Proteomes" id="UP000275408"/>
    </source>
</evidence>
<dbReference type="AlphaFoldDB" id="A0A3M6UNA4"/>
<sequence length="78" mass="9454">MARKLYQQLNRYYLHRQPQSIQKMRDWVQTTMARAGTSPSYLYRREMQPGEPVRLECSDFEKQRENSGETRQRGAWDI</sequence>
<dbReference type="Proteomes" id="UP000275408">
    <property type="component" value="Unassembled WGS sequence"/>
</dbReference>
<gene>
    <name evidence="1" type="ORF">pdam_00020777</name>
</gene>
<dbReference type="EMBL" id="RCHS01001140">
    <property type="protein sequence ID" value="RMX55014.1"/>
    <property type="molecule type" value="Genomic_DNA"/>
</dbReference>
<keyword evidence="2" id="KW-1185">Reference proteome</keyword>
<reference evidence="1 2" key="1">
    <citation type="journal article" date="2018" name="Sci. Rep.">
        <title>Comparative analysis of the Pocillopora damicornis genome highlights role of immune system in coral evolution.</title>
        <authorList>
            <person name="Cunning R."/>
            <person name="Bay R.A."/>
            <person name="Gillette P."/>
            <person name="Baker A.C."/>
            <person name="Traylor-Knowles N."/>
        </authorList>
    </citation>
    <scope>NUCLEOTIDE SEQUENCE [LARGE SCALE GENOMIC DNA]</scope>
    <source>
        <strain evidence="1">RSMAS</strain>
        <tissue evidence="1">Whole animal</tissue>
    </source>
</reference>
<evidence type="ECO:0000313" key="1">
    <source>
        <dbReference type="EMBL" id="RMX55014.1"/>
    </source>
</evidence>
<comment type="caution">
    <text evidence="1">The sequence shown here is derived from an EMBL/GenBank/DDBJ whole genome shotgun (WGS) entry which is preliminary data.</text>
</comment>
<protein>
    <submittedName>
        <fullName evidence="1">Uncharacterized protein</fullName>
    </submittedName>
</protein>
<proteinExistence type="predicted"/>
<name>A0A3M6UNA4_POCDA</name>
<organism evidence="1 2">
    <name type="scientific">Pocillopora damicornis</name>
    <name type="common">Cauliflower coral</name>
    <name type="synonym">Millepora damicornis</name>
    <dbReference type="NCBI Taxonomy" id="46731"/>
    <lineage>
        <taxon>Eukaryota</taxon>
        <taxon>Metazoa</taxon>
        <taxon>Cnidaria</taxon>
        <taxon>Anthozoa</taxon>
        <taxon>Hexacorallia</taxon>
        <taxon>Scleractinia</taxon>
        <taxon>Astrocoeniina</taxon>
        <taxon>Pocilloporidae</taxon>
        <taxon>Pocillopora</taxon>
    </lineage>
</organism>